<name>A0A3Q9G329_STRLT</name>
<dbReference type="OrthoDB" id="5197724at2"/>
<keyword evidence="3" id="KW-1185">Reference proteome</keyword>
<feature type="compositionally biased region" description="Basic and acidic residues" evidence="1">
    <location>
        <begin position="44"/>
        <end position="59"/>
    </location>
</feature>
<organism evidence="2 3">
    <name type="scientific">Streptomyces luteoverticillatus</name>
    <name type="common">Streptoverticillium luteoverticillatus</name>
    <dbReference type="NCBI Taxonomy" id="66425"/>
    <lineage>
        <taxon>Bacteria</taxon>
        <taxon>Bacillati</taxon>
        <taxon>Actinomycetota</taxon>
        <taxon>Actinomycetes</taxon>
        <taxon>Kitasatosporales</taxon>
        <taxon>Streptomycetaceae</taxon>
        <taxon>Streptomyces</taxon>
    </lineage>
</organism>
<evidence type="ECO:0000256" key="1">
    <source>
        <dbReference type="SAM" id="MobiDB-lite"/>
    </source>
</evidence>
<feature type="region of interest" description="Disordered" evidence="1">
    <location>
        <begin position="1"/>
        <end position="59"/>
    </location>
</feature>
<proteinExistence type="predicted"/>
<evidence type="ECO:0000313" key="3">
    <source>
        <dbReference type="Proteomes" id="UP000267900"/>
    </source>
</evidence>
<reference evidence="2 3" key="1">
    <citation type="submission" date="2018-12" db="EMBL/GenBank/DDBJ databases">
        <title>The whole draft genome of Streptomyce luteoverticillatus CGMCC 15060.</title>
        <authorList>
            <person name="Feng Z."/>
            <person name="Chen G."/>
            <person name="Zhang J."/>
            <person name="Zhu H."/>
            <person name="Yu X."/>
            <person name="Zhang W."/>
            <person name="Zhang X."/>
        </authorList>
    </citation>
    <scope>NUCLEOTIDE SEQUENCE [LARGE SCALE GENOMIC DNA]</scope>
    <source>
        <strain evidence="2 3">CGMCC 15060</strain>
    </source>
</reference>
<evidence type="ECO:0000313" key="2">
    <source>
        <dbReference type="EMBL" id="AZQ74464.1"/>
    </source>
</evidence>
<dbReference type="Proteomes" id="UP000267900">
    <property type="component" value="Chromosome"/>
</dbReference>
<dbReference type="AlphaFoldDB" id="A0A3Q9G329"/>
<gene>
    <name evidence="2" type="ORF">EKH77_27535</name>
</gene>
<dbReference type="EMBL" id="CP034587">
    <property type="protein sequence ID" value="AZQ74464.1"/>
    <property type="molecule type" value="Genomic_DNA"/>
</dbReference>
<sequence>MTSEHSRLTPDLPPIVEIPDLPGAAAGTEGSVPTGAGHGSGAHQEGDGRHERAGDGSGG</sequence>
<protein>
    <submittedName>
        <fullName evidence="2">Uncharacterized protein</fullName>
    </submittedName>
</protein>
<accession>A0A3Q9G329</accession>
<dbReference type="RefSeq" id="WP_126916966.1">
    <property type="nucleotide sequence ID" value="NZ_CP034587.1"/>
</dbReference>